<dbReference type="AlphaFoldDB" id="A0A6A5RE11"/>
<sequence length="93" mass="10584">MSVAVDAFRRKHVQRRFRSRHVTVQSSTPSHPVRSRSRSVQNEQGRVDWFPDACHVPASWVWVCLSTATGLVCIIKSDILCIIKSDICVHNQV</sequence>
<reference evidence="2" key="1">
    <citation type="journal article" date="2020" name="Stud. Mycol.">
        <title>101 Dothideomycetes genomes: a test case for predicting lifestyles and emergence of pathogens.</title>
        <authorList>
            <person name="Haridas S."/>
            <person name="Albert R."/>
            <person name="Binder M."/>
            <person name="Bloem J."/>
            <person name="Labutti K."/>
            <person name="Salamov A."/>
            <person name="Andreopoulos B."/>
            <person name="Baker S."/>
            <person name="Barry K."/>
            <person name="Bills G."/>
            <person name="Bluhm B."/>
            <person name="Cannon C."/>
            <person name="Castanera R."/>
            <person name="Culley D."/>
            <person name="Daum C."/>
            <person name="Ezra D."/>
            <person name="Gonzalez J."/>
            <person name="Henrissat B."/>
            <person name="Kuo A."/>
            <person name="Liang C."/>
            <person name="Lipzen A."/>
            <person name="Lutzoni F."/>
            <person name="Magnuson J."/>
            <person name="Mondo S."/>
            <person name="Nolan M."/>
            <person name="Ohm R."/>
            <person name="Pangilinan J."/>
            <person name="Park H.-J."/>
            <person name="Ramirez L."/>
            <person name="Alfaro M."/>
            <person name="Sun H."/>
            <person name="Tritt A."/>
            <person name="Yoshinaga Y."/>
            <person name="Zwiers L.-H."/>
            <person name="Turgeon B."/>
            <person name="Goodwin S."/>
            <person name="Spatafora J."/>
            <person name="Crous P."/>
            <person name="Grigoriev I."/>
        </authorList>
    </citation>
    <scope>NUCLEOTIDE SEQUENCE</scope>
    <source>
        <strain evidence="2">CBS 183.55</strain>
    </source>
</reference>
<name>A0A6A5RE11_9PLEO</name>
<keyword evidence="3" id="KW-1185">Reference proteome</keyword>
<evidence type="ECO:0000256" key="1">
    <source>
        <dbReference type="SAM" id="MobiDB-lite"/>
    </source>
</evidence>
<evidence type="ECO:0000313" key="2">
    <source>
        <dbReference type="EMBL" id="KAF1926521.1"/>
    </source>
</evidence>
<dbReference type="Proteomes" id="UP000800082">
    <property type="component" value="Unassembled WGS sequence"/>
</dbReference>
<organism evidence="2 3">
    <name type="scientific">Didymella exigua CBS 183.55</name>
    <dbReference type="NCBI Taxonomy" id="1150837"/>
    <lineage>
        <taxon>Eukaryota</taxon>
        <taxon>Fungi</taxon>
        <taxon>Dikarya</taxon>
        <taxon>Ascomycota</taxon>
        <taxon>Pezizomycotina</taxon>
        <taxon>Dothideomycetes</taxon>
        <taxon>Pleosporomycetidae</taxon>
        <taxon>Pleosporales</taxon>
        <taxon>Pleosporineae</taxon>
        <taxon>Didymellaceae</taxon>
        <taxon>Didymella</taxon>
    </lineage>
</organism>
<feature type="region of interest" description="Disordered" evidence="1">
    <location>
        <begin position="17"/>
        <end position="41"/>
    </location>
</feature>
<evidence type="ECO:0000313" key="3">
    <source>
        <dbReference type="Proteomes" id="UP000800082"/>
    </source>
</evidence>
<accession>A0A6A5RE11</accession>
<gene>
    <name evidence="2" type="ORF">M421DRAFT_209033</name>
</gene>
<dbReference type="EMBL" id="ML978976">
    <property type="protein sequence ID" value="KAF1926521.1"/>
    <property type="molecule type" value="Genomic_DNA"/>
</dbReference>
<protein>
    <submittedName>
        <fullName evidence="2">Uncharacterized protein</fullName>
    </submittedName>
</protein>
<dbReference type="GeneID" id="54345851"/>
<proteinExistence type="predicted"/>
<dbReference type="RefSeq" id="XP_033446773.1">
    <property type="nucleotide sequence ID" value="XM_033588204.1"/>
</dbReference>